<organism evidence="1 2">
    <name type="scientific">Thelohanellus kitauei</name>
    <name type="common">Myxosporean</name>
    <dbReference type="NCBI Taxonomy" id="669202"/>
    <lineage>
        <taxon>Eukaryota</taxon>
        <taxon>Metazoa</taxon>
        <taxon>Cnidaria</taxon>
        <taxon>Myxozoa</taxon>
        <taxon>Myxosporea</taxon>
        <taxon>Bivalvulida</taxon>
        <taxon>Platysporina</taxon>
        <taxon>Myxobolidae</taxon>
        <taxon>Thelohanellus</taxon>
    </lineage>
</organism>
<evidence type="ECO:0008006" key="3">
    <source>
        <dbReference type="Google" id="ProtNLM"/>
    </source>
</evidence>
<proteinExistence type="predicted"/>
<protein>
    <recommendedName>
        <fullName evidence="3">FLYWCH-type domain-containing protein</fullName>
    </recommendedName>
</protein>
<dbReference type="EMBL" id="JWZT01001254">
    <property type="protein sequence ID" value="KII72395.1"/>
    <property type="molecule type" value="Genomic_DNA"/>
</dbReference>
<dbReference type="Proteomes" id="UP000031668">
    <property type="component" value="Unassembled WGS sequence"/>
</dbReference>
<accession>A0A0C2N7S2</accession>
<comment type="caution">
    <text evidence="1">The sequence shown here is derived from an EMBL/GenBank/DDBJ whole genome shotgun (WGS) entry which is preliminary data.</text>
</comment>
<gene>
    <name evidence="1" type="ORF">RF11_03324</name>
</gene>
<keyword evidence="2" id="KW-1185">Reference proteome</keyword>
<dbReference type="AlphaFoldDB" id="A0A0C2N7S2"/>
<evidence type="ECO:0000313" key="1">
    <source>
        <dbReference type="EMBL" id="KII72395.1"/>
    </source>
</evidence>
<evidence type="ECO:0000313" key="2">
    <source>
        <dbReference type="Proteomes" id="UP000031668"/>
    </source>
</evidence>
<name>A0A0C2N7S2_THEKT</name>
<sequence length="112" mass="13194">MSRIERNIIYQDRKYQLNKQYKSKAYYRLATFSTIKGRAKLIVDSVDIILRGQHTCNNSIDRIDTGQISIDDSIRDFLNEETSNVCFSTFQIYDIYWSSLEISSRISFTNFP</sequence>
<reference evidence="1 2" key="1">
    <citation type="journal article" date="2014" name="Genome Biol. Evol.">
        <title>The genome of the myxosporean Thelohanellus kitauei shows adaptations to nutrient acquisition within its fish host.</title>
        <authorList>
            <person name="Yang Y."/>
            <person name="Xiong J."/>
            <person name="Zhou Z."/>
            <person name="Huo F."/>
            <person name="Miao W."/>
            <person name="Ran C."/>
            <person name="Liu Y."/>
            <person name="Zhang J."/>
            <person name="Feng J."/>
            <person name="Wang M."/>
            <person name="Wang M."/>
            <person name="Wang L."/>
            <person name="Yao B."/>
        </authorList>
    </citation>
    <scope>NUCLEOTIDE SEQUENCE [LARGE SCALE GENOMIC DNA]</scope>
    <source>
        <strain evidence="1">Wuqing</strain>
    </source>
</reference>